<dbReference type="OrthoDB" id="199717at2759"/>
<evidence type="ECO:0000256" key="6">
    <source>
        <dbReference type="ARBA" id="ARBA00022728"/>
    </source>
</evidence>
<dbReference type="HOGENOM" id="CLU_051065_2_1_1"/>
<dbReference type="GO" id="GO:0000398">
    <property type="term" value="P:mRNA splicing, via spliceosome"/>
    <property type="evidence" value="ECO:0007669"/>
    <property type="project" value="UniProtKB-UniRule"/>
</dbReference>
<feature type="region of interest" description="Disordered" evidence="10">
    <location>
        <begin position="1"/>
        <end position="79"/>
    </location>
</feature>
<organism evidence="11 12">
    <name type="scientific">Thanatephorus cucumeris (strain AG1-IA)</name>
    <name type="common">Rice sheath blight fungus</name>
    <name type="synonym">Rhizoctonia solani</name>
    <dbReference type="NCBI Taxonomy" id="983506"/>
    <lineage>
        <taxon>Eukaryota</taxon>
        <taxon>Fungi</taxon>
        <taxon>Dikarya</taxon>
        <taxon>Basidiomycota</taxon>
        <taxon>Agaricomycotina</taxon>
        <taxon>Agaricomycetes</taxon>
        <taxon>Cantharellales</taxon>
        <taxon>Ceratobasidiaceae</taxon>
        <taxon>Rhizoctonia</taxon>
        <taxon>Rhizoctonia solani AG-1</taxon>
    </lineage>
</organism>
<comment type="caution">
    <text evidence="11">The sequence shown here is derived from an EMBL/GenBank/DDBJ whole genome shotgun (WGS) entry which is preliminary data.</text>
</comment>
<dbReference type="AlphaFoldDB" id="L8X5J6"/>
<evidence type="ECO:0000313" key="11">
    <source>
        <dbReference type="EMBL" id="ELU43904.1"/>
    </source>
</evidence>
<comment type="subunit">
    <text evidence="9">May be part of a spliceosome complex.</text>
</comment>
<proteinExistence type="inferred from homology"/>
<sequence>MSDNSQVPAATPETGHKDVSPEVHAESGGSDSGGEDAVDSEGKSGSATPLTESSTGGKATIEERAARMEALRAKMRESTAANRKDLIAEHNKAKFSVKEAARLEKQRRLAETLRESMDAEERGEDMERKKNWDYSIEENDEWEKRQARKERRADFQFHDDAHAARRKYKKDLDLIKPDLAAYQAQKEAAMSQGSALQNFSSGSSSNAVTASEQLYRDANTLLYGDNKPSEEAIDRVVGKLNHDLDKRSKFSRKRNNEEEGDITYINERNRVFNKKVRASPPKHMFILTIVQIARFYDKYTAETRASFERGTAL</sequence>
<comment type="subcellular location">
    <subcellularLocation>
        <location evidence="2 9">Nucleus</location>
    </subcellularLocation>
</comment>
<reference evidence="11 12" key="1">
    <citation type="journal article" date="2013" name="Nat. Commun.">
        <title>The evolution and pathogenic mechanisms of the rice sheath blight pathogen.</title>
        <authorList>
            <person name="Zheng A."/>
            <person name="Lin R."/>
            <person name="Xu L."/>
            <person name="Qin P."/>
            <person name="Tang C."/>
            <person name="Ai P."/>
            <person name="Zhang D."/>
            <person name="Liu Y."/>
            <person name="Sun Z."/>
            <person name="Feng H."/>
            <person name="Wang Y."/>
            <person name="Chen Y."/>
            <person name="Liang X."/>
            <person name="Fu R."/>
            <person name="Li Q."/>
            <person name="Zhang J."/>
            <person name="Yu X."/>
            <person name="Xie Z."/>
            <person name="Ding L."/>
            <person name="Guan P."/>
            <person name="Tang J."/>
            <person name="Liang Y."/>
            <person name="Wang S."/>
            <person name="Deng Q."/>
            <person name="Li S."/>
            <person name="Zhu J."/>
            <person name="Wang L."/>
            <person name="Liu H."/>
            <person name="Li P."/>
        </authorList>
    </citation>
    <scope>NUCLEOTIDE SEQUENCE [LARGE SCALE GENOMIC DNA]</scope>
    <source>
        <strain evidence="12">AG-1 IA</strain>
    </source>
</reference>
<dbReference type="GO" id="GO:0071013">
    <property type="term" value="C:catalytic step 2 spliceosome"/>
    <property type="evidence" value="ECO:0007669"/>
    <property type="project" value="TreeGrafter"/>
</dbReference>
<feature type="compositionally biased region" description="Basic and acidic residues" evidence="10">
    <location>
        <begin position="60"/>
        <end position="79"/>
    </location>
</feature>
<protein>
    <recommendedName>
        <fullName evidence="4 9">Pre-mRNA-splicing factor SYF2</fullName>
    </recommendedName>
</protein>
<dbReference type="GO" id="GO:0000974">
    <property type="term" value="C:Prp19 complex"/>
    <property type="evidence" value="ECO:0007669"/>
    <property type="project" value="TreeGrafter"/>
</dbReference>
<accession>L8X5J6</accession>
<dbReference type="EMBL" id="AFRT01000469">
    <property type="protein sequence ID" value="ELU43904.1"/>
    <property type="molecule type" value="Genomic_DNA"/>
</dbReference>
<keyword evidence="8 9" id="KW-0539">Nucleus</keyword>
<feature type="compositionally biased region" description="Basic and acidic residues" evidence="10">
    <location>
        <begin position="14"/>
        <end position="25"/>
    </location>
</feature>
<evidence type="ECO:0000256" key="4">
    <source>
        <dbReference type="ARBA" id="ARBA00014745"/>
    </source>
</evidence>
<keyword evidence="12" id="KW-1185">Reference proteome</keyword>
<comment type="similarity">
    <text evidence="3 9">Belongs to the SYF2 family.</text>
</comment>
<dbReference type="Proteomes" id="UP000011668">
    <property type="component" value="Unassembled WGS sequence"/>
</dbReference>
<evidence type="ECO:0000256" key="2">
    <source>
        <dbReference type="ARBA" id="ARBA00004123"/>
    </source>
</evidence>
<comment type="function">
    <text evidence="1 9">Involved in pre-mRNA splicing.</text>
</comment>
<evidence type="ECO:0000256" key="8">
    <source>
        <dbReference type="ARBA" id="ARBA00023242"/>
    </source>
</evidence>
<dbReference type="STRING" id="983506.L8X5J6"/>
<name>L8X5J6_THACA</name>
<evidence type="ECO:0000256" key="1">
    <source>
        <dbReference type="ARBA" id="ARBA00003777"/>
    </source>
</evidence>
<keyword evidence="7 9" id="KW-0508">mRNA splicing</keyword>
<evidence type="ECO:0000313" key="12">
    <source>
        <dbReference type="Proteomes" id="UP000011668"/>
    </source>
</evidence>
<keyword evidence="6 9" id="KW-0747">Spliceosome</keyword>
<dbReference type="OMA" id="RRRMHND"/>
<dbReference type="GO" id="GO:0071014">
    <property type="term" value="C:post-mRNA release spliceosomal complex"/>
    <property type="evidence" value="ECO:0007669"/>
    <property type="project" value="TreeGrafter"/>
</dbReference>
<dbReference type="PANTHER" id="PTHR13264:SF5">
    <property type="entry name" value="PRE-MRNA-SPLICING FACTOR SYF2"/>
    <property type="match status" value="1"/>
</dbReference>
<evidence type="ECO:0000256" key="5">
    <source>
        <dbReference type="ARBA" id="ARBA00022664"/>
    </source>
</evidence>
<keyword evidence="5 9" id="KW-0507">mRNA processing</keyword>
<dbReference type="PANTHER" id="PTHR13264">
    <property type="entry name" value="GCIP-INTERACTING PROTEIN P29"/>
    <property type="match status" value="1"/>
</dbReference>
<dbReference type="InterPro" id="IPR013260">
    <property type="entry name" value="mRNA_splic_SYF2"/>
</dbReference>
<evidence type="ECO:0000256" key="10">
    <source>
        <dbReference type="SAM" id="MobiDB-lite"/>
    </source>
</evidence>
<feature type="compositionally biased region" description="Polar residues" evidence="10">
    <location>
        <begin position="43"/>
        <end position="57"/>
    </location>
</feature>
<evidence type="ECO:0000256" key="3">
    <source>
        <dbReference type="ARBA" id="ARBA00010028"/>
    </source>
</evidence>
<evidence type="ECO:0000256" key="9">
    <source>
        <dbReference type="RuleBase" id="RU367148"/>
    </source>
</evidence>
<dbReference type="Pfam" id="PF08231">
    <property type="entry name" value="SYF2"/>
    <property type="match status" value="1"/>
</dbReference>
<gene>
    <name evidence="11" type="ORF">AG1IA_02059</name>
</gene>
<evidence type="ECO:0000256" key="7">
    <source>
        <dbReference type="ARBA" id="ARBA00023187"/>
    </source>
</evidence>